<dbReference type="RefSeq" id="WP_354149693.1">
    <property type="nucleotide sequence ID" value="NZ_JBEPMN010000001.1"/>
</dbReference>
<name>A0ABV2KF76_9HYPH</name>
<feature type="coiled-coil region" evidence="1">
    <location>
        <begin position="222"/>
        <end position="253"/>
    </location>
</feature>
<reference evidence="3 4" key="1">
    <citation type="submission" date="2024-06" db="EMBL/GenBank/DDBJ databases">
        <title>Genomic Encyclopedia of Type Strains, Phase IV (KMG-IV): sequencing the most valuable type-strain genomes for metagenomic binning, comparative biology and taxonomic classification.</title>
        <authorList>
            <person name="Goeker M."/>
        </authorList>
    </citation>
    <scope>NUCLEOTIDE SEQUENCE [LARGE SCALE GENOMIC DNA]</scope>
    <source>
        <strain evidence="3 4">DSM 19730</strain>
    </source>
</reference>
<proteinExistence type="predicted"/>
<keyword evidence="2" id="KW-0812">Transmembrane</keyword>
<dbReference type="EMBL" id="JBEPMN010000001">
    <property type="protein sequence ID" value="MET3659757.1"/>
    <property type="molecule type" value="Genomic_DNA"/>
</dbReference>
<feature type="transmembrane region" description="Helical" evidence="2">
    <location>
        <begin position="31"/>
        <end position="57"/>
    </location>
</feature>
<protein>
    <recommendedName>
        <fullName evidence="5">Mll5186 protein</fullName>
    </recommendedName>
</protein>
<keyword evidence="2" id="KW-0472">Membrane</keyword>
<keyword evidence="4" id="KW-1185">Reference proteome</keyword>
<keyword evidence="1" id="KW-0175">Coiled coil</keyword>
<evidence type="ECO:0000256" key="1">
    <source>
        <dbReference type="SAM" id="Coils"/>
    </source>
</evidence>
<gene>
    <name evidence="3" type="ORF">ABID44_000057</name>
</gene>
<evidence type="ECO:0008006" key="5">
    <source>
        <dbReference type="Google" id="ProtNLM"/>
    </source>
</evidence>
<evidence type="ECO:0000313" key="3">
    <source>
        <dbReference type="EMBL" id="MET3659757.1"/>
    </source>
</evidence>
<organism evidence="3 4">
    <name type="scientific">Aquamicrobium ahrensii</name>
    <dbReference type="NCBI Taxonomy" id="469551"/>
    <lineage>
        <taxon>Bacteria</taxon>
        <taxon>Pseudomonadati</taxon>
        <taxon>Pseudomonadota</taxon>
        <taxon>Alphaproteobacteria</taxon>
        <taxon>Hyphomicrobiales</taxon>
        <taxon>Phyllobacteriaceae</taxon>
        <taxon>Aquamicrobium</taxon>
    </lineage>
</organism>
<feature type="transmembrane region" description="Helical" evidence="2">
    <location>
        <begin position="253"/>
        <end position="276"/>
    </location>
</feature>
<dbReference type="Proteomes" id="UP001549143">
    <property type="component" value="Unassembled WGS sequence"/>
</dbReference>
<evidence type="ECO:0000256" key="2">
    <source>
        <dbReference type="SAM" id="Phobius"/>
    </source>
</evidence>
<keyword evidence="2" id="KW-1133">Transmembrane helix</keyword>
<feature type="transmembrane region" description="Helical" evidence="2">
    <location>
        <begin position="69"/>
        <end position="93"/>
    </location>
</feature>
<evidence type="ECO:0000313" key="4">
    <source>
        <dbReference type="Proteomes" id="UP001549143"/>
    </source>
</evidence>
<accession>A0ABV2KF76</accession>
<sequence>MAITEPARGASVVLEESTSVDAGRSYVDWPAILAGVVVASAISLILLTFGSAVGLSLTSAREGESASLFWISIIGGLWIVWVQITASLCGGYLTGRMRRRAGDATEAESDLRDGSNGLVMWGLATIVAAAIAWTGLTGAAHIAGQTAGAVTTAVSQAADALDPSTLLLDRTLRGQPDAPVVAEADREAIARILLAGAAGEEIDAEDRDYLVGVVASRAGLSTEQATARVNQLFEQAQAIEAQAREAAERARRASIVAAFLTAAALVIGAAAAYYAATLGGNHRDRQTVFEGWYRPW</sequence>
<comment type="caution">
    <text evidence="3">The sequence shown here is derived from an EMBL/GenBank/DDBJ whole genome shotgun (WGS) entry which is preliminary data.</text>
</comment>